<proteinExistence type="predicted"/>
<dbReference type="AlphaFoldDB" id="A0A5A7N4V3"/>
<evidence type="ECO:0000313" key="1">
    <source>
        <dbReference type="EMBL" id="GER02410.1"/>
    </source>
</evidence>
<keyword evidence="2" id="KW-1185">Reference proteome</keyword>
<protein>
    <recommendedName>
        <fullName evidence="3">DNA polymerase III delta N-terminal domain-containing protein</fullName>
    </recommendedName>
</protein>
<dbReference type="RefSeq" id="WP_150006662.1">
    <property type="nucleotide sequence ID" value="NZ_BKCN01000001.1"/>
</dbReference>
<sequence>MVKATKQQTEKALRALSPHIRGVLLYGPDEGMGREYADAIGRQIVDDLADPFRVARLGPDMVKATGSILADEMAALSMIGGRRLIRLMGPAMRWFPPLKMPFCMRAIAAAGDGGGSGQRLETEKAV</sequence>
<reference evidence="1 2" key="1">
    <citation type="submission" date="2019-09" db="EMBL/GenBank/DDBJ databases">
        <title>NBRP : Genome information of microbial organism related human and environment.</title>
        <authorList>
            <person name="Hattori M."/>
            <person name="Oshima K."/>
            <person name="Inaba H."/>
            <person name="Suda W."/>
            <person name="Sakamoto M."/>
            <person name="Iino T."/>
            <person name="Kitahara M."/>
            <person name="Oshida Y."/>
            <person name="Iida T."/>
            <person name="Kudo T."/>
            <person name="Itoh T."/>
            <person name="Ohkuma M."/>
        </authorList>
    </citation>
    <scope>NUCLEOTIDE SEQUENCE [LARGE SCALE GENOMIC DNA]</scope>
    <source>
        <strain evidence="1 2">Q-1</strain>
    </source>
</reference>
<name>A0A5A7N4V3_9PROT</name>
<organism evidence="1 2">
    <name type="scientific">Iodidimonas nitroreducens</name>
    <dbReference type="NCBI Taxonomy" id="1236968"/>
    <lineage>
        <taxon>Bacteria</taxon>
        <taxon>Pseudomonadati</taxon>
        <taxon>Pseudomonadota</taxon>
        <taxon>Alphaproteobacteria</taxon>
        <taxon>Iodidimonadales</taxon>
        <taxon>Iodidimonadaceae</taxon>
        <taxon>Iodidimonas</taxon>
    </lineage>
</organism>
<evidence type="ECO:0008006" key="3">
    <source>
        <dbReference type="Google" id="ProtNLM"/>
    </source>
</evidence>
<dbReference type="EMBL" id="BKCN01000001">
    <property type="protein sequence ID" value="GER02410.1"/>
    <property type="molecule type" value="Genomic_DNA"/>
</dbReference>
<accession>A0A5A7N4V3</accession>
<evidence type="ECO:0000313" key="2">
    <source>
        <dbReference type="Proteomes" id="UP000324996"/>
    </source>
</evidence>
<dbReference type="Proteomes" id="UP000324996">
    <property type="component" value="Unassembled WGS sequence"/>
</dbReference>
<comment type="caution">
    <text evidence="1">The sequence shown here is derived from an EMBL/GenBank/DDBJ whole genome shotgun (WGS) entry which is preliminary data.</text>
</comment>
<gene>
    <name evidence="1" type="ORF">JCM17846_00920</name>
</gene>